<sequence length="145" mass="15495">MQKRQNLRTNPTLDPKPKPIVPEQSPASHLAPPLTWPRLSPGPASHLAPPLTWPLENPSKPSLTASILWPSVIPTRTAARTAAFIPAAGAPTFSTATRTHAGELRVGPVVGEQAVGAQVVFEAAAEPGEQRNVSQRRTTRNDLLI</sequence>
<evidence type="ECO:0000313" key="3">
    <source>
        <dbReference type="Proteomes" id="UP000314294"/>
    </source>
</evidence>
<proteinExistence type="predicted"/>
<feature type="region of interest" description="Disordered" evidence="1">
    <location>
        <begin position="1"/>
        <end position="37"/>
    </location>
</feature>
<dbReference type="EMBL" id="SRLO01000212">
    <property type="protein sequence ID" value="TNN66901.1"/>
    <property type="molecule type" value="Genomic_DNA"/>
</dbReference>
<evidence type="ECO:0000256" key="1">
    <source>
        <dbReference type="SAM" id="MobiDB-lite"/>
    </source>
</evidence>
<comment type="caution">
    <text evidence="2">The sequence shown here is derived from an EMBL/GenBank/DDBJ whole genome shotgun (WGS) entry which is preliminary data.</text>
</comment>
<keyword evidence="3" id="KW-1185">Reference proteome</keyword>
<accession>A0A4Z2HMY2</accession>
<dbReference type="Proteomes" id="UP000314294">
    <property type="component" value="Unassembled WGS sequence"/>
</dbReference>
<name>A0A4Z2HMY2_9TELE</name>
<gene>
    <name evidence="2" type="ORF">EYF80_022818</name>
</gene>
<evidence type="ECO:0000313" key="2">
    <source>
        <dbReference type="EMBL" id="TNN66901.1"/>
    </source>
</evidence>
<dbReference type="AlphaFoldDB" id="A0A4Z2HMY2"/>
<organism evidence="2 3">
    <name type="scientific">Liparis tanakae</name>
    <name type="common">Tanaka's snailfish</name>
    <dbReference type="NCBI Taxonomy" id="230148"/>
    <lineage>
        <taxon>Eukaryota</taxon>
        <taxon>Metazoa</taxon>
        <taxon>Chordata</taxon>
        <taxon>Craniata</taxon>
        <taxon>Vertebrata</taxon>
        <taxon>Euteleostomi</taxon>
        <taxon>Actinopterygii</taxon>
        <taxon>Neopterygii</taxon>
        <taxon>Teleostei</taxon>
        <taxon>Neoteleostei</taxon>
        <taxon>Acanthomorphata</taxon>
        <taxon>Eupercaria</taxon>
        <taxon>Perciformes</taxon>
        <taxon>Cottioidei</taxon>
        <taxon>Cottales</taxon>
        <taxon>Liparidae</taxon>
        <taxon>Liparis</taxon>
    </lineage>
</organism>
<reference evidence="2 3" key="1">
    <citation type="submission" date="2019-03" db="EMBL/GenBank/DDBJ databases">
        <title>First draft genome of Liparis tanakae, snailfish: a comprehensive survey of snailfish specific genes.</title>
        <authorList>
            <person name="Kim W."/>
            <person name="Song I."/>
            <person name="Jeong J.-H."/>
            <person name="Kim D."/>
            <person name="Kim S."/>
            <person name="Ryu S."/>
            <person name="Song J.Y."/>
            <person name="Lee S.K."/>
        </authorList>
    </citation>
    <scope>NUCLEOTIDE SEQUENCE [LARGE SCALE GENOMIC DNA]</scope>
    <source>
        <tissue evidence="2">Muscle</tissue>
    </source>
</reference>
<protein>
    <submittedName>
        <fullName evidence="2">Uncharacterized protein</fullName>
    </submittedName>
</protein>